<gene>
    <name evidence="4" type="ORF">JCM21714_2010</name>
</gene>
<feature type="domain" description="DNA polymerase III alpha subunit finger" evidence="3">
    <location>
        <begin position="1"/>
        <end position="114"/>
    </location>
</feature>
<reference evidence="4 5" key="1">
    <citation type="journal article" date="2014" name="Genome Announc.">
        <title>Draft Genome Sequence of the Boron-Tolerant and Moderately Halotolerant Bacterium Gracilibacillus boraciitolerans JCM 21714T.</title>
        <authorList>
            <person name="Ahmed I."/>
            <person name="Oshima K."/>
            <person name="Suda W."/>
            <person name="Kitamura K."/>
            <person name="Iida T."/>
            <person name="Ohmori Y."/>
            <person name="Fujiwara T."/>
            <person name="Hattori M."/>
            <person name="Ohkuma M."/>
        </authorList>
    </citation>
    <scope>NUCLEOTIDE SEQUENCE [LARGE SCALE GENOMIC DNA]</scope>
    <source>
        <strain evidence="4 5">JCM 21714</strain>
    </source>
</reference>
<dbReference type="Pfam" id="PF01336">
    <property type="entry name" value="tRNA_anti-codon"/>
    <property type="match status" value="1"/>
</dbReference>
<accession>W4VIL2</accession>
<evidence type="ECO:0000259" key="1">
    <source>
        <dbReference type="Pfam" id="PF01336"/>
    </source>
</evidence>
<dbReference type="Proteomes" id="UP000019102">
    <property type="component" value="Unassembled WGS sequence"/>
</dbReference>
<feature type="domain" description="OB" evidence="1">
    <location>
        <begin position="364"/>
        <end position="439"/>
    </location>
</feature>
<sequence length="524" mass="60683">MQKVLRELRPTNFEDIVAVNALYRPGPMEFIPTYIERKHHRKKIDYLHPNLEPILSRTFGVLVYQEQIMQIVNKMAAFSYGGEADILRRAVSKKDKTGLLENKQKFLNGCNKNGYSKQVAEEVFEWIVRFSNYGFNRSHAVAYSIIAYQLAYLKANYPVSFFAEMLSSNIGNTDKIQGYIREAKNHNIKVLQPSINHSIGRFRVENNTIRIGLNMIKGVGYQPVQAIVRARKDQLFKNLFDFCLRVPLQKINRSILESLILAGAFDDLHDNRATLLASLDEAIEQGELFREFDDQLGFFEGDLALDVSYTETDPLPIMKQLMMEREVIGFFVSTHPLSQVRDKIRQYGYISMQQAKNIKKKNVKMAAVIQAMKVIRTKKGETMAFVTIADETDELEGVIFPNVFRQVNHWLEEDEFVFIQGKVEERNDKKQLIINEIQPYQLEERELTNDSIYIKVINNNEEAMHKLKEVATKYPGSSTILLYNEQKQQLYKLSPHYNVDSAWNVIKELKSLFGEPNVVMRHST</sequence>
<dbReference type="AlphaFoldDB" id="W4VIL2"/>
<dbReference type="CDD" id="cd04485">
    <property type="entry name" value="DnaE_OBF"/>
    <property type="match status" value="1"/>
</dbReference>
<feature type="domain" description="DNA polymerase helix-hairpin-helix motif" evidence="2">
    <location>
        <begin position="187"/>
        <end position="275"/>
    </location>
</feature>
<comment type="caution">
    <text evidence="4">The sequence shown here is derived from an EMBL/GenBank/DDBJ whole genome shotgun (WGS) entry which is preliminary data.</text>
</comment>
<dbReference type="PANTHER" id="PTHR32294:SF0">
    <property type="entry name" value="DNA POLYMERASE III SUBUNIT ALPHA"/>
    <property type="match status" value="1"/>
</dbReference>
<evidence type="ECO:0000313" key="4">
    <source>
        <dbReference type="EMBL" id="GAE92981.1"/>
    </source>
</evidence>
<name>W4VIL2_9BACI</name>
<dbReference type="PANTHER" id="PTHR32294">
    <property type="entry name" value="DNA POLYMERASE III SUBUNIT ALPHA"/>
    <property type="match status" value="1"/>
</dbReference>
<dbReference type="eggNOG" id="COG0587">
    <property type="taxonomic scope" value="Bacteria"/>
</dbReference>
<dbReference type="InterPro" id="IPR004365">
    <property type="entry name" value="NA-bd_OB_tRNA"/>
</dbReference>
<dbReference type="NCBIfam" id="TIGR00594">
    <property type="entry name" value="polc"/>
    <property type="match status" value="1"/>
</dbReference>
<organism evidence="4 5">
    <name type="scientific">Gracilibacillus boraciitolerans JCM 21714</name>
    <dbReference type="NCBI Taxonomy" id="1298598"/>
    <lineage>
        <taxon>Bacteria</taxon>
        <taxon>Bacillati</taxon>
        <taxon>Bacillota</taxon>
        <taxon>Bacilli</taxon>
        <taxon>Bacillales</taxon>
        <taxon>Bacillaceae</taxon>
        <taxon>Gracilibacillus</taxon>
    </lineage>
</organism>
<dbReference type="GO" id="GO:0006260">
    <property type="term" value="P:DNA replication"/>
    <property type="evidence" value="ECO:0007669"/>
    <property type="project" value="InterPro"/>
</dbReference>
<evidence type="ECO:0000313" key="5">
    <source>
        <dbReference type="Proteomes" id="UP000019102"/>
    </source>
</evidence>
<dbReference type="GO" id="GO:0008408">
    <property type="term" value="F:3'-5' exonuclease activity"/>
    <property type="evidence" value="ECO:0007669"/>
    <property type="project" value="InterPro"/>
</dbReference>
<protein>
    <submittedName>
        <fullName evidence="4">DNA polymerase III alpha subunit</fullName>
    </submittedName>
</protein>
<dbReference type="Pfam" id="PF14579">
    <property type="entry name" value="HHH_6"/>
    <property type="match status" value="1"/>
</dbReference>
<dbReference type="GO" id="GO:0003676">
    <property type="term" value="F:nucleic acid binding"/>
    <property type="evidence" value="ECO:0007669"/>
    <property type="project" value="InterPro"/>
</dbReference>
<dbReference type="RefSeq" id="WP_268748310.1">
    <property type="nucleotide sequence ID" value="NZ_BAVS01000008.1"/>
</dbReference>
<dbReference type="InterPro" id="IPR004805">
    <property type="entry name" value="DnaE2/DnaE/PolC"/>
</dbReference>
<dbReference type="InterPro" id="IPR040982">
    <property type="entry name" value="DNA_pol3_finger"/>
</dbReference>
<dbReference type="InterPro" id="IPR029460">
    <property type="entry name" value="DNAPol_HHH"/>
</dbReference>
<evidence type="ECO:0000259" key="2">
    <source>
        <dbReference type="Pfam" id="PF14579"/>
    </source>
</evidence>
<dbReference type="STRING" id="1298598.JCM21714_2010"/>
<proteinExistence type="predicted"/>
<dbReference type="Gene3D" id="1.10.150.870">
    <property type="match status" value="1"/>
</dbReference>
<dbReference type="EMBL" id="BAVS01000008">
    <property type="protein sequence ID" value="GAE92981.1"/>
    <property type="molecule type" value="Genomic_DNA"/>
</dbReference>
<dbReference type="Pfam" id="PF17657">
    <property type="entry name" value="DNA_pol3_finger"/>
    <property type="match status" value="1"/>
</dbReference>
<keyword evidence="5" id="KW-1185">Reference proteome</keyword>
<evidence type="ECO:0000259" key="3">
    <source>
        <dbReference type="Pfam" id="PF17657"/>
    </source>
</evidence>